<accession>A0A9Q0MLC3</accession>
<dbReference type="GO" id="GO:0008010">
    <property type="term" value="F:structural constituent of chitin-based larval cuticle"/>
    <property type="evidence" value="ECO:0007669"/>
    <property type="project" value="TreeGrafter"/>
</dbReference>
<evidence type="ECO:0000256" key="2">
    <source>
        <dbReference type="PROSITE-ProRule" id="PRU00497"/>
    </source>
</evidence>
<dbReference type="PROSITE" id="PS00233">
    <property type="entry name" value="CHIT_BIND_RR_1"/>
    <property type="match status" value="1"/>
</dbReference>
<feature type="signal peptide" evidence="3">
    <location>
        <begin position="1"/>
        <end position="22"/>
    </location>
</feature>
<name>A0A9Q0MLC3_9DIPT</name>
<protein>
    <submittedName>
        <fullName evidence="4">Endocuticle structural protein SgAbd-6</fullName>
    </submittedName>
</protein>
<reference evidence="4" key="1">
    <citation type="submission" date="2022-07" db="EMBL/GenBank/DDBJ databases">
        <authorList>
            <person name="Trinca V."/>
            <person name="Uliana J.V.C."/>
            <person name="Torres T.T."/>
            <person name="Ward R.J."/>
            <person name="Monesi N."/>
        </authorList>
    </citation>
    <scope>NUCLEOTIDE SEQUENCE</scope>
    <source>
        <strain evidence="4">HSMRA1968</strain>
        <tissue evidence="4">Whole embryos</tissue>
    </source>
</reference>
<dbReference type="PRINTS" id="PR00947">
    <property type="entry name" value="CUTICLE"/>
</dbReference>
<keyword evidence="1 2" id="KW-0193">Cuticle</keyword>
<gene>
    <name evidence="4" type="primary">CUD6_2</name>
    <name evidence="4" type="ORF">Bhyg_15704</name>
</gene>
<evidence type="ECO:0000313" key="5">
    <source>
        <dbReference type="Proteomes" id="UP001151699"/>
    </source>
</evidence>
<keyword evidence="3" id="KW-0732">Signal</keyword>
<evidence type="ECO:0000256" key="3">
    <source>
        <dbReference type="SAM" id="SignalP"/>
    </source>
</evidence>
<dbReference type="OrthoDB" id="7255276at2759"/>
<keyword evidence="5" id="KW-1185">Reference proteome</keyword>
<dbReference type="InterPro" id="IPR031311">
    <property type="entry name" value="CHIT_BIND_RR_consensus"/>
</dbReference>
<dbReference type="InterPro" id="IPR050468">
    <property type="entry name" value="Cuticle_Struct_Prot"/>
</dbReference>
<dbReference type="Pfam" id="PF00379">
    <property type="entry name" value="Chitin_bind_4"/>
    <property type="match status" value="1"/>
</dbReference>
<comment type="caution">
    <text evidence="4">The sequence shown here is derived from an EMBL/GenBank/DDBJ whole genome shotgun (WGS) entry which is preliminary data.</text>
</comment>
<proteinExistence type="predicted"/>
<dbReference type="PANTHER" id="PTHR10380">
    <property type="entry name" value="CUTICLE PROTEIN"/>
    <property type="match status" value="1"/>
</dbReference>
<sequence length="111" mass="12045">MKLIILVVYAFILAIGILSTQAAPLDDSRDAQVLKYEYDNSGLGGYNFAYETSDGVSRSEQGEIKNAGTESEAIVITGTITWVAPDGQTFTIKFIADENGFQPQGDHIPKK</sequence>
<evidence type="ECO:0000313" key="4">
    <source>
        <dbReference type="EMBL" id="KAJ6633499.1"/>
    </source>
</evidence>
<evidence type="ECO:0000256" key="1">
    <source>
        <dbReference type="ARBA" id="ARBA00022460"/>
    </source>
</evidence>
<dbReference type="InterPro" id="IPR000618">
    <property type="entry name" value="Insect_cuticle"/>
</dbReference>
<dbReference type="PANTHER" id="PTHR10380:SF218">
    <property type="entry name" value="ADULT CUTICLE PROTEIN 65AA-RELATED"/>
    <property type="match status" value="1"/>
</dbReference>
<organism evidence="4 5">
    <name type="scientific">Pseudolycoriella hygida</name>
    <dbReference type="NCBI Taxonomy" id="35572"/>
    <lineage>
        <taxon>Eukaryota</taxon>
        <taxon>Metazoa</taxon>
        <taxon>Ecdysozoa</taxon>
        <taxon>Arthropoda</taxon>
        <taxon>Hexapoda</taxon>
        <taxon>Insecta</taxon>
        <taxon>Pterygota</taxon>
        <taxon>Neoptera</taxon>
        <taxon>Endopterygota</taxon>
        <taxon>Diptera</taxon>
        <taxon>Nematocera</taxon>
        <taxon>Sciaroidea</taxon>
        <taxon>Sciaridae</taxon>
        <taxon>Pseudolycoriella</taxon>
    </lineage>
</organism>
<dbReference type="GO" id="GO:0062129">
    <property type="term" value="C:chitin-based extracellular matrix"/>
    <property type="evidence" value="ECO:0007669"/>
    <property type="project" value="TreeGrafter"/>
</dbReference>
<dbReference type="PROSITE" id="PS51155">
    <property type="entry name" value="CHIT_BIND_RR_2"/>
    <property type="match status" value="1"/>
</dbReference>
<dbReference type="EMBL" id="WJQU01001962">
    <property type="protein sequence ID" value="KAJ6633499.1"/>
    <property type="molecule type" value="Genomic_DNA"/>
</dbReference>
<feature type="chain" id="PRO_5040262528" evidence="3">
    <location>
        <begin position="23"/>
        <end position="111"/>
    </location>
</feature>
<dbReference type="AlphaFoldDB" id="A0A9Q0MLC3"/>
<dbReference type="Proteomes" id="UP001151699">
    <property type="component" value="Unassembled WGS sequence"/>
</dbReference>